<protein>
    <submittedName>
        <fullName evidence="1">Uncharacterized protein</fullName>
    </submittedName>
</protein>
<sequence>MSDLDLRRRASSLGRRLPAVRWTRAATRVDTNLSGYCRVGGPRDKSRFLPVTMTAVPRRPVRRAGSWSHCRLLCISEATGERQRPLSPGRDIRLQTMINLSFPS</sequence>
<dbReference type="Proteomes" id="UP001307889">
    <property type="component" value="Chromosome 1"/>
</dbReference>
<gene>
    <name evidence="1" type="ORF">NTJ_02026</name>
</gene>
<proteinExistence type="predicted"/>
<evidence type="ECO:0000313" key="2">
    <source>
        <dbReference type="Proteomes" id="UP001307889"/>
    </source>
</evidence>
<keyword evidence="2" id="KW-1185">Reference proteome</keyword>
<evidence type="ECO:0000313" key="1">
    <source>
        <dbReference type="EMBL" id="BES89219.1"/>
    </source>
</evidence>
<reference evidence="1 2" key="1">
    <citation type="submission" date="2023-09" db="EMBL/GenBank/DDBJ databases">
        <title>Nesidiocoris tenuis whole genome shotgun sequence.</title>
        <authorList>
            <person name="Shibata T."/>
            <person name="Shimoda M."/>
            <person name="Kobayashi T."/>
            <person name="Uehara T."/>
        </authorList>
    </citation>
    <scope>NUCLEOTIDE SEQUENCE [LARGE SCALE GENOMIC DNA]</scope>
    <source>
        <strain evidence="1 2">Japan</strain>
    </source>
</reference>
<accession>A0ABN7ADG9</accession>
<dbReference type="EMBL" id="AP028909">
    <property type="protein sequence ID" value="BES89219.1"/>
    <property type="molecule type" value="Genomic_DNA"/>
</dbReference>
<organism evidence="1 2">
    <name type="scientific">Nesidiocoris tenuis</name>
    <dbReference type="NCBI Taxonomy" id="355587"/>
    <lineage>
        <taxon>Eukaryota</taxon>
        <taxon>Metazoa</taxon>
        <taxon>Ecdysozoa</taxon>
        <taxon>Arthropoda</taxon>
        <taxon>Hexapoda</taxon>
        <taxon>Insecta</taxon>
        <taxon>Pterygota</taxon>
        <taxon>Neoptera</taxon>
        <taxon>Paraneoptera</taxon>
        <taxon>Hemiptera</taxon>
        <taxon>Heteroptera</taxon>
        <taxon>Panheteroptera</taxon>
        <taxon>Cimicomorpha</taxon>
        <taxon>Miridae</taxon>
        <taxon>Dicyphina</taxon>
        <taxon>Nesidiocoris</taxon>
    </lineage>
</organism>
<name>A0ABN7ADG9_9HEMI</name>